<accession>A0A4S5CJE0</accession>
<proteinExistence type="predicted"/>
<sequence>MTKTEMDIRLTKIFSTAAIALAAAEKRAVCKQLKQFIREARAQELFALAGEASQMRWQLVAELQQARTVALEASHGHV</sequence>
<evidence type="ECO:0000313" key="2">
    <source>
        <dbReference type="Proteomes" id="UP000309618"/>
    </source>
</evidence>
<gene>
    <name evidence="1" type="ORF">E8Q35_07270</name>
</gene>
<dbReference type="Proteomes" id="UP000309618">
    <property type="component" value="Unassembled WGS sequence"/>
</dbReference>
<dbReference type="AlphaFoldDB" id="A0A4S5CJE0"/>
<comment type="caution">
    <text evidence="1">The sequence shown here is derived from an EMBL/GenBank/DDBJ whole genome shotgun (WGS) entry which is preliminary data.</text>
</comment>
<dbReference type="EMBL" id="SSUX01000004">
    <property type="protein sequence ID" value="THJ46084.1"/>
    <property type="molecule type" value="Genomic_DNA"/>
</dbReference>
<evidence type="ECO:0000313" key="1">
    <source>
        <dbReference type="EMBL" id="THJ46084.1"/>
    </source>
</evidence>
<organism evidence="1 2">
    <name type="scientific">Aeromonas veronii</name>
    <dbReference type="NCBI Taxonomy" id="654"/>
    <lineage>
        <taxon>Bacteria</taxon>
        <taxon>Pseudomonadati</taxon>
        <taxon>Pseudomonadota</taxon>
        <taxon>Gammaproteobacteria</taxon>
        <taxon>Aeromonadales</taxon>
        <taxon>Aeromonadaceae</taxon>
        <taxon>Aeromonas</taxon>
    </lineage>
</organism>
<name>A0A4S5CJE0_AERVE</name>
<reference evidence="1 2" key="1">
    <citation type="submission" date="2019-04" db="EMBL/GenBank/DDBJ databases">
        <title>Comparative genomics of Aeromonas veronii strains pathogenic to fish.</title>
        <authorList>
            <person name="Cascarano M.C."/>
            <person name="Smyrli M."/>
            <person name="Katharios P."/>
        </authorList>
    </citation>
    <scope>NUCLEOTIDE SEQUENCE [LARGE SCALE GENOMIC DNA]</scope>
    <source>
        <strain evidence="1 2">XU1</strain>
    </source>
</reference>
<protein>
    <submittedName>
        <fullName evidence="1">Uncharacterized protein</fullName>
    </submittedName>
</protein>
<dbReference type="RefSeq" id="WP_058059555.1">
    <property type="nucleotide sequence ID" value="NZ_CP091140.1"/>
</dbReference>